<dbReference type="GO" id="GO:0004520">
    <property type="term" value="F:DNA endonuclease activity"/>
    <property type="evidence" value="ECO:0007669"/>
    <property type="project" value="InterPro"/>
</dbReference>
<keyword evidence="2" id="KW-0227">DNA damage</keyword>
<evidence type="ECO:0000313" key="8">
    <source>
        <dbReference type="EMBL" id="CAB4164209.1"/>
    </source>
</evidence>
<dbReference type="InterPro" id="IPR012337">
    <property type="entry name" value="RNaseH-like_sf"/>
</dbReference>
<sequence length="151" mass="16693">MKNRILCLDLGTKTGYSVVENNKVVKSGTKDFKPTRFQSSDYRFILFRNFLNTLLPANQVFFEEVRRHIGVDAAHCYGGFKAVLTTFCQDNNINYSGVAVGTIKKSVTGNGAAKKDMVIRAVQNRGFNPIDDNEADAIAIGLHVICTNLLS</sequence>
<dbReference type="GO" id="GO:0006310">
    <property type="term" value="P:DNA recombination"/>
    <property type="evidence" value="ECO:0007669"/>
    <property type="project" value="UniProtKB-KW"/>
</dbReference>
<proteinExistence type="inferred from homology"/>
<accession>A0A6J5NXI8</accession>
<evidence type="ECO:0000313" key="7">
    <source>
        <dbReference type="EMBL" id="CAB4150540.1"/>
    </source>
</evidence>
<protein>
    <submittedName>
        <fullName evidence="8">RuvC Crossover junction endodeoxyribonuclease RuvC</fullName>
    </submittedName>
</protein>
<comment type="similarity">
    <text evidence="1">Belongs to the RuvC family.</text>
</comment>
<dbReference type="GO" id="GO:0006281">
    <property type="term" value="P:DNA repair"/>
    <property type="evidence" value="ECO:0007669"/>
    <property type="project" value="UniProtKB-KW"/>
</dbReference>
<gene>
    <name evidence="7" type="ORF">UFOVP571_50</name>
    <name evidence="8" type="ORF">UFOVP831_11</name>
</gene>
<dbReference type="EMBL" id="LR796543">
    <property type="protein sequence ID" value="CAB4150540.1"/>
    <property type="molecule type" value="Genomic_DNA"/>
</dbReference>
<evidence type="ECO:0000256" key="1">
    <source>
        <dbReference type="ARBA" id="ARBA00009518"/>
    </source>
</evidence>
<keyword evidence="4" id="KW-0238">DNA-binding</keyword>
<keyword evidence="3" id="KW-0460">Magnesium</keyword>
<evidence type="ECO:0000256" key="2">
    <source>
        <dbReference type="ARBA" id="ARBA00022763"/>
    </source>
</evidence>
<evidence type="ECO:0000256" key="6">
    <source>
        <dbReference type="ARBA" id="ARBA00023204"/>
    </source>
</evidence>
<organism evidence="8">
    <name type="scientific">uncultured Caudovirales phage</name>
    <dbReference type="NCBI Taxonomy" id="2100421"/>
    <lineage>
        <taxon>Viruses</taxon>
        <taxon>Duplodnaviria</taxon>
        <taxon>Heunggongvirae</taxon>
        <taxon>Uroviricota</taxon>
        <taxon>Caudoviricetes</taxon>
        <taxon>Peduoviridae</taxon>
        <taxon>Maltschvirus</taxon>
        <taxon>Maltschvirus maltsch</taxon>
    </lineage>
</organism>
<reference evidence="8" key="1">
    <citation type="submission" date="2020-04" db="EMBL/GenBank/DDBJ databases">
        <authorList>
            <person name="Chiriac C."/>
            <person name="Salcher M."/>
            <person name="Ghai R."/>
            <person name="Kavagutti S V."/>
        </authorList>
    </citation>
    <scope>NUCLEOTIDE SEQUENCE</scope>
</reference>
<dbReference type="GO" id="GO:0003677">
    <property type="term" value="F:DNA binding"/>
    <property type="evidence" value="ECO:0007669"/>
    <property type="project" value="UniProtKB-KW"/>
</dbReference>
<evidence type="ECO:0000256" key="3">
    <source>
        <dbReference type="ARBA" id="ARBA00022842"/>
    </source>
</evidence>
<dbReference type="EMBL" id="LR796760">
    <property type="protein sequence ID" value="CAB4164209.1"/>
    <property type="molecule type" value="Genomic_DNA"/>
</dbReference>
<evidence type="ECO:0000256" key="4">
    <source>
        <dbReference type="ARBA" id="ARBA00023125"/>
    </source>
</evidence>
<dbReference type="Gene3D" id="3.30.420.10">
    <property type="entry name" value="Ribonuclease H-like superfamily/Ribonuclease H"/>
    <property type="match status" value="1"/>
</dbReference>
<evidence type="ECO:0000256" key="5">
    <source>
        <dbReference type="ARBA" id="ARBA00023172"/>
    </source>
</evidence>
<dbReference type="InterPro" id="IPR036397">
    <property type="entry name" value="RNaseH_sf"/>
</dbReference>
<dbReference type="InterPro" id="IPR002176">
    <property type="entry name" value="X-over_junc_endoDNase_RuvC"/>
</dbReference>
<keyword evidence="6" id="KW-0234">DNA repair</keyword>
<name>A0A6J5NXI8_9CAUD</name>
<keyword evidence="5" id="KW-0233">DNA recombination</keyword>
<dbReference type="Pfam" id="PF02075">
    <property type="entry name" value="RuvC"/>
    <property type="match status" value="1"/>
</dbReference>
<dbReference type="SUPFAM" id="SSF53098">
    <property type="entry name" value="Ribonuclease H-like"/>
    <property type="match status" value="1"/>
</dbReference>